<accession>A0A438DGX0</accession>
<name>A0A438DGX0_VITVI</name>
<comment type="caution">
    <text evidence="2">The sequence shown here is derived from an EMBL/GenBank/DDBJ whole genome shotgun (WGS) entry which is preliminary data.</text>
</comment>
<dbReference type="Proteomes" id="UP000288805">
    <property type="component" value="Unassembled WGS sequence"/>
</dbReference>
<proteinExistence type="predicted"/>
<evidence type="ECO:0000256" key="1">
    <source>
        <dbReference type="SAM" id="MobiDB-lite"/>
    </source>
</evidence>
<evidence type="ECO:0000313" key="3">
    <source>
        <dbReference type="Proteomes" id="UP000288805"/>
    </source>
</evidence>
<feature type="region of interest" description="Disordered" evidence="1">
    <location>
        <begin position="451"/>
        <end position="489"/>
    </location>
</feature>
<evidence type="ECO:0000313" key="2">
    <source>
        <dbReference type="EMBL" id="RVW34700.1"/>
    </source>
</evidence>
<dbReference type="EMBL" id="QGNW01001629">
    <property type="protein sequence ID" value="RVW34700.1"/>
    <property type="molecule type" value="Genomic_DNA"/>
</dbReference>
<organism evidence="2 3">
    <name type="scientific">Vitis vinifera</name>
    <name type="common">Grape</name>
    <dbReference type="NCBI Taxonomy" id="29760"/>
    <lineage>
        <taxon>Eukaryota</taxon>
        <taxon>Viridiplantae</taxon>
        <taxon>Streptophyta</taxon>
        <taxon>Embryophyta</taxon>
        <taxon>Tracheophyta</taxon>
        <taxon>Spermatophyta</taxon>
        <taxon>Magnoliopsida</taxon>
        <taxon>eudicotyledons</taxon>
        <taxon>Gunneridae</taxon>
        <taxon>Pentapetalae</taxon>
        <taxon>rosids</taxon>
        <taxon>Vitales</taxon>
        <taxon>Vitaceae</taxon>
        <taxon>Viteae</taxon>
        <taxon>Vitis</taxon>
    </lineage>
</organism>
<protein>
    <submittedName>
        <fullName evidence="2">Uncharacterized protein</fullName>
    </submittedName>
</protein>
<dbReference type="AlphaFoldDB" id="A0A438DGX0"/>
<reference evidence="2 3" key="1">
    <citation type="journal article" date="2018" name="PLoS Genet.">
        <title>Population sequencing reveals clonal diversity and ancestral inbreeding in the grapevine cultivar Chardonnay.</title>
        <authorList>
            <person name="Roach M.J."/>
            <person name="Johnson D.L."/>
            <person name="Bohlmann J."/>
            <person name="van Vuuren H.J."/>
            <person name="Jones S.J."/>
            <person name="Pretorius I.S."/>
            <person name="Schmidt S.A."/>
            <person name="Borneman A.R."/>
        </authorList>
    </citation>
    <scope>NUCLEOTIDE SEQUENCE [LARGE SCALE GENOMIC DNA]</scope>
    <source>
        <strain evidence="3">cv. Chardonnay</strain>
        <tissue evidence="2">Leaf</tissue>
    </source>
</reference>
<sequence>MCGGDDHLAWKRPVSLEACRGLHTARGLQLRVHRDQYEFEYGRTVRLHLDALLDQIFIHSLDTPLWVRVEGRLVRKASIQEALASLRQEIGSQQSRPFIVQDETLHDSLPQPPPPPVPMVPQASPYVLHGHSEVAPPAVVPTTVTDDAHAPSLPAKFRMPDIERYTDIGCPCIHFRLYSTMMRAHGLDESQMITLFPLSLSGAAQRWRELEALRQRTDESVSSFISRWIARHVVGVPFTDFGEETLGGQRLVDVSAIGSSSQRPPRRYLPGIERPPVSYTATRQPCYVAQFTARPATPYPRPRAQQTSTPFALRTYRQFSQGLDTRPIDAPLEACRPGFDRPGFGILGQPSVTTNPLPTHTTHAVPSPIDGIHFLDFDEIDDHIHMLSEDDSDPEPIMPDVIYEMSGVNLGPRMPAPFRLVPEAASVQTATAPHDDDSQTLDVQYILRGGRVMRQPPPATARSVEGTSAPEEGQDYTSPEGFDSYDDGRQSHMHWLPSPIRPFGQWLGPERLFSSHRHCPRLRTIGFRARTIPSSLHQKVKFIHDGQVVMVRGADSGDREFVSRLCSHVFRLAQQHGGARYYVEHVLSSRYGLGRRQHGPSEFMAFLDHDVAFGLGFTLSRPIIVI</sequence>
<gene>
    <name evidence="2" type="ORF">CK203_107117</name>
</gene>